<evidence type="ECO:0000313" key="4">
    <source>
        <dbReference type="EMBL" id="MFD2182640.1"/>
    </source>
</evidence>
<dbReference type="InterPro" id="IPR038765">
    <property type="entry name" value="Papain-like_cys_pep_sf"/>
</dbReference>
<dbReference type="Proteomes" id="UP001597314">
    <property type="component" value="Unassembled WGS sequence"/>
</dbReference>
<accession>A0ABW5AKI8</accession>
<feature type="region of interest" description="Disordered" evidence="1">
    <location>
        <begin position="271"/>
        <end position="312"/>
    </location>
</feature>
<sequence length="541" mass="57871">MALLAVLAPAALGLGRADAQPAPPPDPLDTVYANGDAPIDEATKRSLATTEMFRAFLPLSVDLSGSMPLPGRQGKLPSCTAWAVAYAARSYYVATAEGRDVRQASNVPSPAYVYHLARTQQDCTGTSFVRNIDVLRRGAPSMASYPYVDQCTAPPGPGVTGRPGEFQVRGYRRIDLARIDDVKGQLALSNPVLISFADSVAFQRHRGDGVFAEPDFTGPRGWHAMTLTGYDDRRQAFRLINSWGTGWGDRGYAWIGYDTFRQRVREAGILDVERSVRPPPPPPVTPVPSPPVTPVPTPGPKPGPSVQPLPPPVPPAGQVVAADLPELRRLACAKVTARRDAGRTVLSGFVASSDDLETVRRAAASRPGFAMGDVVVAPWPQCEALQTLDDALDVADRPTVDIGGRTVLRDGDPLRISVRTPSRPRYLYVSYVQVDGTLVHLVQPRDGNPAPAEASRTLVFGDGSDGRARATVSAPFGREMIIAIASTTPLFPRALPTRQTEREYLSALRRALLAQPSASAAGATPGRDVAATVLSLETRGR</sequence>
<dbReference type="EMBL" id="JBHUIW010000010">
    <property type="protein sequence ID" value="MFD2182640.1"/>
    <property type="molecule type" value="Genomic_DNA"/>
</dbReference>
<evidence type="ECO:0000256" key="2">
    <source>
        <dbReference type="SAM" id="SignalP"/>
    </source>
</evidence>
<evidence type="ECO:0000259" key="3">
    <source>
        <dbReference type="SMART" id="SM00645"/>
    </source>
</evidence>
<name>A0ABW5AKI8_9BRAD</name>
<comment type="caution">
    <text evidence="4">The sequence shown here is derived from an EMBL/GenBank/DDBJ whole genome shotgun (WGS) entry which is preliminary data.</text>
</comment>
<evidence type="ECO:0000313" key="5">
    <source>
        <dbReference type="Proteomes" id="UP001597314"/>
    </source>
</evidence>
<dbReference type="Pfam" id="PF00112">
    <property type="entry name" value="Peptidase_C1"/>
    <property type="match status" value="1"/>
</dbReference>
<reference evidence="5" key="1">
    <citation type="journal article" date="2019" name="Int. J. Syst. Evol. Microbiol.">
        <title>The Global Catalogue of Microorganisms (GCM) 10K type strain sequencing project: providing services to taxonomists for standard genome sequencing and annotation.</title>
        <authorList>
            <consortium name="The Broad Institute Genomics Platform"/>
            <consortium name="The Broad Institute Genome Sequencing Center for Infectious Disease"/>
            <person name="Wu L."/>
            <person name="Ma J."/>
        </authorList>
    </citation>
    <scope>NUCLEOTIDE SEQUENCE [LARGE SCALE GENOMIC DNA]</scope>
    <source>
        <strain evidence="5">CGMCC 1.6774</strain>
    </source>
</reference>
<organism evidence="4 5">
    <name type="scientific">Rhodoplanes azumiensis</name>
    <dbReference type="NCBI Taxonomy" id="1897628"/>
    <lineage>
        <taxon>Bacteria</taxon>
        <taxon>Pseudomonadati</taxon>
        <taxon>Pseudomonadota</taxon>
        <taxon>Alphaproteobacteria</taxon>
        <taxon>Hyphomicrobiales</taxon>
        <taxon>Nitrobacteraceae</taxon>
        <taxon>Rhodoplanes</taxon>
    </lineage>
</organism>
<dbReference type="Pfam" id="PF14326">
    <property type="entry name" value="DUF4384"/>
    <property type="match status" value="1"/>
</dbReference>
<dbReference type="InterPro" id="IPR003374">
    <property type="entry name" value="ApbE-like_sf"/>
</dbReference>
<dbReference type="RefSeq" id="WP_378477814.1">
    <property type="nucleotide sequence ID" value="NZ_JBHUIW010000010.1"/>
</dbReference>
<dbReference type="InterPro" id="IPR025493">
    <property type="entry name" value="DUF4384"/>
</dbReference>
<keyword evidence="2" id="KW-0732">Signal</keyword>
<evidence type="ECO:0000256" key="1">
    <source>
        <dbReference type="SAM" id="MobiDB-lite"/>
    </source>
</evidence>
<dbReference type="CDD" id="cd02619">
    <property type="entry name" value="Peptidase_C1"/>
    <property type="match status" value="1"/>
</dbReference>
<feature type="compositionally biased region" description="Pro residues" evidence="1">
    <location>
        <begin position="277"/>
        <end position="312"/>
    </location>
</feature>
<dbReference type="SMART" id="SM00645">
    <property type="entry name" value="Pept_C1"/>
    <property type="match status" value="1"/>
</dbReference>
<dbReference type="InterPro" id="IPR000668">
    <property type="entry name" value="Peptidase_C1A_C"/>
</dbReference>
<feature type="chain" id="PRO_5046558709" evidence="2">
    <location>
        <begin position="20"/>
        <end position="541"/>
    </location>
</feature>
<feature type="signal peptide" evidence="2">
    <location>
        <begin position="1"/>
        <end position="19"/>
    </location>
</feature>
<gene>
    <name evidence="4" type="ORF">ACFSOX_10790</name>
</gene>
<protein>
    <submittedName>
        <fullName evidence="4">C1 family peptidase</fullName>
    </submittedName>
</protein>
<proteinExistence type="predicted"/>
<keyword evidence="5" id="KW-1185">Reference proteome</keyword>
<feature type="domain" description="Peptidase C1A papain C-terminal" evidence="3">
    <location>
        <begin position="57"/>
        <end position="259"/>
    </location>
</feature>
<dbReference type="SUPFAM" id="SSF143631">
    <property type="entry name" value="ApbE-like"/>
    <property type="match status" value="1"/>
</dbReference>
<dbReference type="Gene3D" id="3.90.70.10">
    <property type="entry name" value="Cysteine proteinases"/>
    <property type="match status" value="1"/>
</dbReference>
<dbReference type="SUPFAM" id="SSF54001">
    <property type="entry name" value="Cysteine proteinases"/>
    <property type="match status" value="1"/>
</dbReference>